<sequence length="166" mass="19132">MSLSDSTSYQRMVSLTRYPQCGDPEKLRQNIDSFIDLSLSTDACFLFSPSQIALSAVVYAASKLEINLDPSNEIKQLQKVMRKLWSMITSVSTPQREQVRAIEQKLELCRNQSNNPDSKDYQRSLDEEMGEETVPFEQYARICQEQERSDQKLIETTGMSSKRQKF</sequence>
<feature type="region of interest" description="Disordered" evidence="2">
    <location>
        <begin position="111"/>
        <end position="133"/>
    </location>
</feature>
<keyword evidence="5" id="KW-1185">Reference proteome</keyword>
<feature type="compositionally biased region" description="Basic and acidic residues" evidence="2">
    <location>
        <begin position="117"/>
        <end position="126"/>
    </location>
</feature>
<protein>
    <recommendedName>
        <fullName evidence="3">Cyclin C-terminal domain-containing protein</fullName>
    </recommendedName>
</protein>
<evidence type="ECO:0000313" key="4">
    <source>
        <dbReference type="EMBL" id="CAD7652817.1"/>
    </source>
</evidence>
<dbReference type="CDD" id="cd20525">
    <property type="entry name" value="CYCLIN_CCNH_rpt2"/>
    <property type="match status" value="1"/>
</dbReference>
<dbReference type="InterPro" id="IPR031658">
    <property type="entry name" value="Cyclin_C_2"/>
</dbReference>
<dbReference type="OrthoDB" id="340962at2759"/>
<accession>A0A7R9M4B3</accession>
<feature type="domain" description="Cyclin C-terminal" evidence="3">
    <location>
        <begin position="22"/>
        <end position="68"/>
    </location>
</feature>
<keyword evidence="1" id="KW-0195">Cyclin</keyword>
<dbReference type="EMBL" id="OC920786">
    <property type="protein sequence ID" value="CAD7652817.1"/>
    <property type="molecule type" value="Genomic_DNA"/>
</dbReference>
<proteinExistence type="predicted"/>
<dbReference type="AlphaFoldDB" id="A0A7R9M4B3"/>
<dbReference type="Pfam" id="PF16899">
    <property type="entry name" value="Cyclin_C_2"/>
    <property type="match status" value="1"/>
</dbReference>
<dbReference type="SUPFAM" id="SSF47954">
    <property type="entry name" value="Cyclin-like"/>
    <property type="match status" value="1"/>
</dbReference>
<dbReference type="Gene3D" id="1.10.472.10">
    <property type="entry name" value="Cyclin-like"/>
    <property type="match status" value="1"/>
</dbReference>
<reference evidence="4" key="1">
    <citation type="submission" date="2020-11" db="EMBL/GenBank/DDBJ databases">
        <authorList>
            <person name="Tran Van P."/>
        </authorList>
    </citation>
    <scope>NUCLEOTIDE SEQUENCE</scope>
</reference>
<evidence type="ECO:0000259" key="3">
    <source>
        <dbReference type="Pfam" id="PF16899"/>
    </source>
</evidence>
<gene>
    <name evidence="4" type="ORF">ONB1V03_LOCUS9476</name>
</gene>
<organism evidence="4">
    <name type="scientific">Oppiella nova</name>
    <dbReference type="NCBI Taxonomy" id="334625"/>
    <lineage>
        <taxon>Eukaryota</taxon>
        <taxon>Metazoa</taxon>
        <taxon>Ecdysozoa</taxon>
        <taxon>Arthropoda</taxon>
        <taxon>Chelicerata</taxon>
        <taxon>Arachnida</taxon>
        <taxon>Acari</taxon>
        <taxon>Acariformes</taxon>
        <taxon>Sarcoptiformes</taxon>
        <taxon>Oribatida</taxon>
        <taxon>Brachypylina</taxon>
        <taxon>Oppioidea</taxon>
        <taxon>Oppiidae</taxon>
        <taxon>Oppiella</taxon>
    </lineage>
</organism>
<evidence type="ECO:0000256" key="2">
    <source>
        <dbReference type="SAM" id="MobiDB-lite"/>
    </source>
</evidence>
<name>A0A7R9M4B3_9ACAR</name>
<dbReference type="Proteomes" id="UP000728032">
    <property type="component" value="Unassembled WGS sequence"/>
</dbReference>
<evidence type="ECO:0000313" key="5">
    <source>
        <dbReference type="Proteomes" id="UP000728032"/>
    </source>
</evidence>
<evidence type="ECO:0000256" key="1">
    <source>
        <dbReference type="ARBA" id="ARBA00023127"/>
    </source>
</evidence>
<dbReference type="EMBL" id="CAJPVJ010005961">
    <property type="protein sequence ID" value="CAG2170004.1"/>
    <property type="molecule type" value="Genomic_DNA"/>
</dbReference>
<dbReference type="InterPro" id="IPR036915">
    <property type="entry name" value="Cyclin-like_sf"/>
</dbReference>